<dbReference type="PANTHER" id="PTHR36925:SF1">
    <property type="entry name" value="COBALT-PRECORRIN-6A REDUCTASE"/>
    <property type="match status" value="1"/>
</dbReference>
<accession>A0ABP7A050</accession>
<dbReference type="Pfam" id="PF02571">
    <property type="entry name" value="CbiJ"/>
    <property type="match status" value="2"/>
</dbReference>
<comment type="pathway">
    <text evidence="1">Cofactor biosynthesis; adenosylcobalamin biosynthesis.</text>
</comment>
<keyword evidence="3" id="KW-0560">Oxidoreductase</keyword>
<reference evidence="5" key="1">
    <citation type="journal article" date="2019" name="Int. J. Syst. Evol. Microbiol.">
        <title>The Global Catalogue of Microorganisms (GCM) 10K type strain sequencing project: providing services to taxonomists for standard genome sequencing and annotation.</title>
        <authorList>
            <consortium name="The Broad Institute Genomics Platform"/>
            <consortium name="The Broad Institute Genome Sequencing Center for Infectious Disease"/>
            <person name="Wu L."/>
            <person name="Ma J."/>
        </authorList>
    </citation>
    <scope>NUCLEOTIDE SEQUENCE [LARGE SCALE GENOMIC DNA]</scope>
    <source>
        <strain evidence="5">JCM 16902</strain>
    </source>
</reference>
<gene>
    <name evidence="4" type="ORF">GCM10022223_40910</name>
</gene>
<dbReference type="Proteomes" id="UP001501074">
    <property type="component" value="Unassembled WGS sequence"/>
</dbReference>
<dbReference type="RefSeq" id="WP_231480985.1">
    <property type="nucleotide sequence ID" value="NZ_BAAAZO010000006.1"/>
</dbReference>
<comment type="caution">
    <text evidence="4">The sequence shown here is derived from an EMBL/GenBank/DDBJ whole genome shotgun (WGS) entry which is preliminary data.</text>
</comment>
<dbReference type="EMBL" id="BAAAZO010000006">
    <property type="protein sequence ID" value="GAA3619866.1"/>
    <property type="molecule type" value="Genomic_DNA"/>
</dbReference>
<organism evidence="4 5">
    <name type="scientific">Kineosporia mesophila</name>
    <dbReference type="NCBI Taxonomy" id="566012"/>
    <lineage>
        <taxon>Bacteria</taxon>
        <taxon>Bacillati</taxon>
        <taxon>Actinomycetota</taxon>
        <taxon>Actinomycetes</taxon>
        <taxon>Kineosporiales</taxon>
        <taxon>Kineosporiaceae</taxon>
        <taxon>Kineosporia</taxon>
    </lineage>
</organism>
<evidence type="ECO:0000256" key="3">
    <source>
        <dbReference type="ARBA" id="ARBA00023002"/>
    </source>
</evidence>
<dbReference type="PANTHER" id="PTHR36925">
    <property type="entry name" value="COBALT-PRECORRIN-6A REDUCTASE"/>
    <property type="match status" value="1"/>
</dbReference>
<dbReference type="PROSITE" id="PS51014">
    <property type="entry name" value="COBK_CBIJ"/>
    <property type="match status" value="1"/>
</dbReference>
<protein>
    <submittedName>
        <fullName evidence="4">Cobalt-precorrin-6A reductase</fullName>
    </submittedName>
</protein>
<proteinExistence type="predicted"/>
<sequence length="272" mass="28949">MTRSGAAHWSRRVLILGGTGEARELAAALVARGIPAISSLAGRVSSPRLPVGEVRVGGFGGAAGLAEYLRSERIFAVVDATHPFAARITANAVIATQATTPPPDRPSLGEILHDHGGVGFLVLRRPGWQARAGDRWVRVADMSSAAAHLSHYPAGARVLLTTGRQETAAFAALPQRFWLRAVEAPDGPLPERCDIILDRGPFTLDAERELLRHMDVLVTKNSGGPMTAAKLTAARERGIEVVMVERPPLPGGIPVVQQVTEAVDWLDERLGA</sequence>
<dbReference type="InterPro" id="IPR003723">
    <property type="entry name" value="Precorrin-6x_reduct"/>
</dbReference>
<name>A0ABP7A050_9ACTN</name>
<evidence type="ECO:0000256" key="2">
    <source>
        <dbReference type="ARBA" id="ARBA00022573"/>
    </source>
</evidence>
<evidence type="ECO:0000256" key="1">
    <source>
        <dbReference type="ARBA" id="ARBA00004953"/>
    </source>
</evidence>
<keyword evidence="2" id="KW-0169">Cobalamin biosynthesis</keyword>
<keyword evidence="5" id="KW-1185">Reference proteome</keyword>
<evidence type="ECO:0000313" key="4">
    <source>
        <dbReference type="EMBL" id="GAA3619866.1"/>
    </source>
</evidence>
<evidence type="ECO:0000313" key="5">
    <source>
        <dbReference type="Proteomes" id="UP001501074"/>
    </source>
</evidence>